<accession>A0A9N7R448</accession>
<dbReference type="FunFam" id="3.40.50.2000:FF:000060">
    <property type="entry name" value="Glycosyltransferase"/>
    <property type="match status" value="1"/>
</dbReference>
<dbReference type="Gene3D" id="3.40.50.2000">
    <property type="entry name" value="Glycogen Phosphorylase B"/>
    <property type="match status" value="1"/>
</dbReference>
<dbReference type="PANTHER" id="PTHR48044">
    <property type="entry name" value="GLYCOSYLTRANSFERASE"/>
    <property type="match status" value="1"/>
</dbReference>
<reference evidence="6" key="1">
    <citation type="submission" date="2019-12" db="EMBL/GenBank/DDBJ databases">
        <authorList>
            <person name="Scholes J."/>
        </authorList>
    </citation>
    <scope>NUCLEOTIDE SEQUENCE</scope>
</reference>
<dbReference type="Proteomes" id="UP001153555">
    <property type="component" value="Unassembled WGS sequence"/>
</dbReference>
<organism evidence="6 7">
    <name type="scientific">Striga hermonthica</name>
    <name type="common">Purple witchweed</name>
    <name type="synonym">Buchnera hermonthica</name>
    <dbReference type="NCBI Taxonomy" id="68872"/>
    <lineage>
        <taxon>Eukaryota</taxon>
        <taxon>Viridiplantae</taxon>
        <taxon>Streptophyta</taxon>
        <taxon>Embryophyta</taxon>
        <taxon>Tracheophyta</taxon>
        <taxon>Spermatophyta</taxon>
        <taxon>Magnoliopsida</taxon>
        <taxon>eudicotyledons</taxon>
        <taxon>Gunneridae</taxon>
        <taxon>Pentapetalae</taxon>
        <taxon>asterids</taxon>
        <taxon>lamiids</taxon>
        <taxon>Lamiales</taxon>
        <taxon>Orobanchaceae</taxon>
        <taxon>Buchnereae</taxon>
        <taxon>Striga</taxon>
    </lineage>
</organism>
<comment type="caution">
    <text evidence="6">The sequence shown here is derived from an EMBL/GenBank/DDBJ whole genome shotgun (WGS) entry which is preliminary data.</text>
</comment>
<dbReference type="CDD" id="cd03784">
    <property type="entry name" value="GT1_Gtf-like"/>
    <property type="match status" value="1"/>
</dbReference>
<dbReference type="PANTHER" id="PTHR48044:SF22">
    <property type="entry name" value="GLYCOSYLTRANSFERASE"/>
    <property type="match status" value="1"/>
</dbReference>
<feature type="region of interest" description="Disordered" evidence="5">
    <location>
        <begin position="43"/>
        <end position="66"/>
    </location>
</feature>
<dbReference type="OrthoDB" id="5835829at2759"/>
<evidence type="ECO:0000256" key="3">
    <source>
        <dbReference type="ARBA" id="ARBA00022679"/>
    </source>
</evidence>
<evidence type="ECO:0000313" key="7">
    <source>
        <dbReference type="Proteomes" id="UP001153555"/>
    </source>
</evidence>
<comment type="similarity">
    <text evidence="1 4">Belongs to the UDP-glycosyltransferase family.</text>
</comment>
<dbReference type="InterPro" id="IPR035595">
    <property type="entry name" value="UDP_glycos_trans_CS"/>
</dbReference>
<gene>
    <name evidence="6" type="ORF">SHERM_13328</name>
</gene>
<dbReference type="Pfam" id="PF00201">
    <property type="entry name" value="UDPGT"/>
    <property type="match status" value="1"/>
</dbReference>
<keyword evidence="7" id="KW-1185">Reference proteome</keyword>
<evidence type="ECO:0000256" key="5">
    <source>
        <dbReference type="SAM" id="MobiDB-lite"/>
    </source>
</evidence>
<dbReference type="EMBL" id="CACSLK010011299">
    <property type="protein sequence ID" value="CAA0812769.1"/>
    <property type="molecule type" value="Genomic_DNA"/>
</dbReference>
<evidence type="ECO:0000256" key="4">
    <source>
        <dbReference type="RuleBase" id="RU003718"/>
    </source>
</evidence>
<keyword evidence="3 4" id="KW-0808">Transferase</keyword>
<keyword evidence="2 4" id="KW-0328">Glycosyltransferase</keyword>
<evidence type="ECO:0000313" key="6">
    <source>
        <dbReference type="EMBL" id="CAA0812769.1"/>
    </source>
</evidence>
<name>A0A9N7R448_STRHE</name>
<dbReference type="AlphaFoldDB" id="A0A9N7R448"/>
<dbReference type="InterPro" id="IPR002213">
    <property type="entry name" value="UDP_glucos_trans"/>
</dbReference>
<evidence type="ECO:0000256" key="2">
    <source>
        <dbReference type="ARBA" id="ARBA00022676"/>
    </source>
</evidence>
<dbReference type="PROSITE" id="PS00375">
    <property type="entry name" value="UDPGT"/>
    <property type="match status" value="1"/>
</dbReference>
<sequence>MVAMVLKASSSDRSAFEPRFCHLPSDEVMESPATPPLGIDMTVESPPSARSGFDGPPTRTGSVSPDSLVKFRHSNFSSMAWDSSTRPHSEHVEQIFEIARGLERSECKFLWVLRDADKGDVFAGEVRRAPLPQGFEEKVKGRGLIVRDWAPQLEILGHPSVGGFISHCGWNSCMESMSLGVPIIAWPMHSDQPRNAVLTTNVLKIGIQITDWERLHEIVKSGAIEKAVKMLMASEEGDEIRKRAERLGIAVRESLKEGGATAKEMDSFIEDMKK</sequence>
<dbReference type="GO" id="GO:0016138">
    <property type="term" value="P:glycoside biosynthetic process"/>
    <property type="evidence" value="ECO:0007669"/>
    <property type="project" value="UniProtKB-ARBA"/>
</dbReference>
<dbReference type="GO" id="GO:0008194">
    <property type="term" value="F:UDP-glycosyltransferase activity"/>
    <property type="evidence" value="ECO:0007669"/>
    <property type="project" value="InterPro"/>
</dbReference>
<protein>
    <submittedName>
        <fullName evidence="6">UDP-glycosyltransferase 73B4</fullName>
    </submittedName>
</protein>
<evidence type="ECO:0000256" key="1">
    <source>
        <dbReference type="ARBA" id="ARBA00009995"/>
    </source>
</evidence>
<proteinExistence type="inferred from homology"/>
<dbReference type="SUPFAM" id="SSF53756">
    <property type="entry name" value="UDP-Glycosyltransferase/glycogen phosphorylase"/>
    <property type="match status" value="1"/>
</dbReference>